<organism evidence="1 2">
    <name type="scientific">Plasmodium vivax</name>
    <name type="common">malaria parasite P. vivax</name>
    <dbReference type="NCBI Taxonomy" id="5855"/>
    <lineage>
        <taxon>Eukaryota</taxon>
        <taxon>Sar</taxon>
        <taxon>Alveolata</taxon>
        <taxon>Apicomplexa</taxon>
        <taxon>Aconoidasida</taxon>
        <taxon>Haemosporida</taxon>
        <taxon>Plasmodiidae</taxon>
        <taxon>Plasmodium</taxon>
        <taxon>Plasmodium (Plasmodium)</taxon>
    </lineage>
</organism>
<evidence type="ECO:0000313" key="2">
    <source>
        <dbReference type="Proteomes" id="UP000305196"/>
    </source>
</evidence>
<name>A0A1G4H6M0_PLAVI</name>
<protein>
    <recommendedName>
        <fullName evidence="3">VIR protein</fullName>
    </recommendedName>
</protein>
<evidence type="ECO:0008006" key="3">
    <source>
        <dbReference type="Google" id="ProtNLM"/>
    </source>
</evidence>
<dbReference type="VEuPathDB" id="PlasmoDB:PVPAM_030028800"/>
<sequence>MMEGDIFNYVNEFPNFKGKISNESIESDGLHKEKCEGFMSEKISDYTDASGNFLTFCAKTVKYSTQLASELNSNKLPFCMYLNYWIYNEVISKDETKYNNNIINGFLDHIDNLETCENHTKRINKNIHENLQILYKLYEDFKKIKEEMLTDSNDCKSEEKCAQYYKSQEDKCKGKDNNSFCNALENFRVKFNDHLRSKNECKEIEELPSFQGPSLAATISLPVSVMSYTPFGPWIRHRLSGSTKMKNKRNQEIQESGYTSGYQDMPYLVSYQSSRHS</sequence>
<dbReference type="VEuPathDB" id="PlasmoDB:PVX_105710"/>
<gene>
    <name evidence="1" type="ORF">PVC01_020005500</name>
</gene>
<dbReference type="AlphaFoldDB" id="A0A1G4H6M0"/>
<dbReference type="VEuPathDB" id="PlasmoDB:PVP01_0005880"/>
<proteinExistence type="predicted"/>
<accession>A0A1G4H6M0</accession>
<reference evidence="1 2" key="1">
    <citation type="submission" date="2016-07" db="EMBL/GenBank/DDBJ databases">
        <authorList>
            <consortium name="Pathogen Informatics"/>
        </authorList>
    </citation>
    <scope>NUCLEOTIDE SEQUENCE [LARGE SCALE GENOMIC DNA]</scope>
</reference>
<dbReference type="EMBL" id="LT615257">
    <property type="protein sequence ID" value="SCO70552.1"/>
    <property type="molecule type" value="Genomic_DNA"/>
</dbReference>
<dbReference type="VEuPathDB" id="PlasmoDB:PVW1_140088800"/>
<dbReference type="Proteomes" id="UP000305196">
    <property type="component" value="Chromosome 2"/>
</dbReference>
<evidence type="ECO:0000313" key="1">
    <source>
        <dbReference type="EMBL" id="SCO70552.1"/>
    </source>
</evidence>